<dbReference type="AlphaFoldDB" id="W2QXZ7"/>
<reference evidence="1 2" key="2">
    <citation type="submission" date="2013-11" db="EMBL/GenBank/DDBJ databases">
        <title>The Genome Sequence of Phytophthora parasitica INRA-310.</title>
        <authorList>
            <consortium name="The Broad Institute Genomics Platform"/>
            <person name="Russ C."/>
            <person name="Tyler B."/>
            <person name="Panabieres F."/>
            <person name="Shan W."/>
            <person name="Tripathy S."/>
            <person name="Grunwald N."/>
            <person name="Machado M."/>
            <person name="Johnson C.S."/>
            <person name="Arredondo F."/>
            <person name="Hong C."/>
            <person name="Coffey M."/>
            <person name="Young S.K."/>
            <person name="Zeng Q."/>
            <person name="Gargeya S."/>
            <person name="Fitzgerald M."/>
            <person name="Abouelleil A."/>
            <person name="Alvarado L."/>
            <person name="Chapman S.B."/>
            <person name="Gainer-Dewar J."/>
            <person name="Goldberg J."/>
            <person name="Griggs A."/>
            <person name="Gujja S."/>
            <person name="Hansen M."/>
            <person name="Howarth C."/>
            <person name="Imamovic A."/>
            <person name="Ireland A."/>
            <person name="Larimer J."/>
            <person name="McCowan C."/>
            <person name="Murphy C."/>
            <person name="Pearson M."/>
            <person name="Poon T.W."/>
            <person name="Priest M."/>
            <person name="Roberts A."/>
            <person name="Saif S."/>
            <person name="Shea T."/>
            <person name="Sykes S."/>
            <person name="Wortman J."/>
            <person name="Nusbaum C."/>
            <person name="Birren B."/>
        </authorList>
    </citation>
    <scope>NUCLEOTIDE SEQUENCE [LARGE SCALE GENOMIC DNA]</scope>
    <source>
        <strain evidence="1 2">INRA-310</strain>
    </source>
</reference>
<name>W2QXZ7_PHYN3</name>
<protein>
    <submittedName>
        <fullName evidence="1">Uncharacterized protein</fullName>
    </submittedName>
</protein>
<dbReference type="Proteomes" id="UP000018817">
    <property type="component" value="Unassembled WGS sequence"/>
</dbReference>
<dbReference type="VEuPathDB" id="FungiDB:PPTG_05128"/>
<proteinExistence type="predicted"/>
<sequence length="91" mass="10423">MWVVPGGLTPYLQAGDIGIYKVFKDKLSSVLGEWKRSDNVEYPPRGNPRPPSVETVCNWQQWGRDENSETQDPFNVDELEEALDDIEIVEQ</sequence>
<accession>W2QXZ7</accession>
<dbReference type="EMBL" id="KI669567">
    <property type="protein sequence ID" value="ETN17294.1"/>
    <property type="molecule type" value="Genomic_DNA"/>
</dbReference>
<evidence type="ECO:0000313" key="1">
    <source>
        <dbReference type="EMBL" id="ETN17294.1"/>
    </source>
</evidence>
<dbReference type="GeneID" id="20175193"/>
<dbReference type="RefSeq" id="XP_008896871.1">
    <property type="nucleotide sequence ID" value="XM_008898623.1"/>
</dbReference>
<gene>
    <name evidence="1" type="ORF">PPTG_05128</name>
</gene>
<dbReference type="OrthoDB" id="120320at2759"/>
<evidence type="ECO:0000313" key="2">
    <source>
        <dbReference type="Proteomes" id="UP000018817"/>
    </source>
</evidence>
<organism evidence="1 2">
    <name type="scientific">Phytophthora nicotianae (strain INRA-310)</name>
    <name type="common">Phytophthora parasitica</name>
    <dbReference type="NCBI Taxonomy" id="761204"/>
    <lineage>
        <taxon>Eukaryota</taxon>
        <taxon>Sar</taxon>
        <taxon>Stramenopiles</taxon>
        <taxon>Oomycota</taxon>
        <taxon>Peronosporomycetes</taxon>
        <taxon>Peronosporales</taxon>
        <taxon>Peronosporaceae</taxon>
        <taxon>Phytophthora</taxon>
    </lineage>
</organism>
<reference evidence="2" key="1">
    <citation type="submission" date="2011-12" db="EMBL/GenBank/DDBJ databases">
        <authorList>
            <consortium name="The Broad Institute Genome Sequencing Platform"/>
            <person name="Russ C."/>
            <person name="Tyler B."/>
            <person name="Panabieres F."/>
            <person name="Shan W."/>
            <person name="Tripathy S."/>
            <person name="Grunwald N."/>
            <person name="Machado M."/>
            <person name="Young S.K."/>
            <person name="Zeng Q."/>
            <person name="Gargeya S."/>
            <person name="Fitzgerald M."/>
            <person name="Haas B."/>
            <person name="Abouelleil A."/>
            <person name="Alvarado L."/>
            <person name="Arachchi H.M."/>
            <person name="Berlin A."/>
            <person name="Chapman S.B."/>
            <person name="Gearin G."/>
            <person name="Goldberg J."/>
            <person name="Griggs A."/>
            <person name="Gujja S."/>
            <person name="Hansen M."/>
            <person name="Heiman D."/>
            <person name="Howarth C."/>
            <person name="Larimer J."/>
            <person name="Lui A."/>
            <person name="MacDonald P.J.P."/>
            <person name="McCowen C."/>
            <person name="Montmayeur A."/>
            <person name="Murphy C."/>
            <person name="Neiman D."/>
            <person name="Pearson M."/>
            <person name="Priest M."/>
            <person name="Roberts A."/>
            <person name="Saif S."/>
            <person name="Shea T."/>
            <person name="Sisk P."/>
            <person name="Stolte C."/>
            <person name="Sykes S."/>
            <person name="Wortman J."/>
            <person name="Nusbaum C."/>
            <person name="Birren B."/>
        </authorList>
    </citation>
    <scope>NUCLEOTIDE SEQUENCE [LARGE SCALE GENOMIC DNA]</scope>
    <source>
        <strain evidence="2">INRA-310</strain>
    </source>
</reference>